<keyword evidence="6" id="KW-1185">Reference proteome</keyword>
<feature type="domain" description="HTH araC/xylS-type" evidence="4">
    <location>
        <begin position="219"/>
        <end position="320"/>
    </location>
</feature>
<dbReference type="PROSITE" id="PS01124">
    <property type="entry name" value="HTH_ARAC_FAMILY_2"/>
    <property type="match status" value="1"/>
</dbReference>
<evidence type="ECO:0000313" key="6">
    <source>
        <dbReference type="Proteomes" id="UP001595947"/>
    </source>
</evidence>
<dbReference type="SMART" id="SM00342">
    <property type="entry name" value="HTH_ARAC"/>
    <property type="match status" value="1"/>
</dbReference>
<evidence type="ECO:0000259" key="4">
    <source>
        <dbReference type="PROSITE" id="PS01124"/>
    </source>
</evidence>
<dbReference type="Gene3D" id="1.10.10.60">
    <property type="entry name" value="Homeodomain-like"/>
    <property type="match status" value="1"/>
</dbReference>
<evidence type="ECO:0000256" key="2">
    <source>
        <dbReference type="ARBA" id="ARBA00023125"/>
    </source>
</evidence>
<name>A0ABV9YSR8_9PSEU</name>
<dbReference type="Proteomes" id="UP001595947">
    <property type="component" value="Unassembled WGS sequence"/>
</dbReference>
<dbReference type="SUPFAM" id="SSF51182">
    <property type="entry name" value="RmlC-like cupins"/>
    <property type="match status" value="1"/>
</dbReference>
<protein>
    <submittedName>
        <fullName evidence="5">Helix-turn-helix domain-containing protein</fullName>
    </submittedName>
</protein>
<comment type="caution">
    <text evidence="5">The sequence shown here is derived from an EMBL/GenBank/DDBJ whole genome shotgun (WGS) entry which is preliminary data.</text>
</comment>
<sequence length="323" mass="34852">MHRVGPFAGPGVGAAAETAQGLAPWNDLLREHFVALDVDDVDRDGPFRSRVRSALVGHLSAAVVSSAPQSACRTTGLVRSDPRVYLQVGMVAQGRAVLEQDGREAVLEAGDFAIYETDRPFAWHFPGPWTLNVLTWPRELVPLGAEVTRAATARALGGDRLGAIVGHTLADTAESPPELSAAAGGRLAGQLAALLGTAVGESLRRDEVLSPGSAADLRRRVDEYVVEHLADPDLGPEDIARAHYLSVRALHRVFADDDTTVGALIRRRRLQQARRRLLDPRGADTSLTEIAHVCGFADLASFSRRFKQEFHEAPGSYRRRAGL</sequence>
<dbReference type="PANTHER" id="PTHR46796:SF6">
    <property type="entry name" value="ARAC SUBFAMILY"/>
    <property type="match status" value="1"/>
</dbReference>
<accession>A0ABV9YSR8</accession>
<dbReference type="PRINTS" id="PR00032">
    <property type="entry name" value="HTHARAC"/>
</dbReference>
<organism evidence="5 6">
    <name type="scientific">Actinomycetospora atypica</name>
    <dbReference type="NCBI Taxonomy" id="1290095"/>
    <lineage>
        <taxon>Bacteria</taxon>
        <taxon>Bacillati</taxon>
        <taxon>Actinomycetota</taxon>
        <taxon>Actinomycetes</taxon>
        <taxon>Pseudonocardiales</taxon>
        <taxon>Pseudonocardiaceae</taxon>
        <taxon>Actinomycetospora</taxon>
    </lineage>
</organism>
<keyword evidence="1" id="KW-0805">Transcription regulation</keyword>
<dbReference type="InterPro" id="IPR018060">
    <property type="entry name" value="HTH_AraC"/>
</dbReference>
<dbReference type="InterPro" id="IPR020449">
    <property type="entry name" value="Tscrpt_reg_AraC-type_HTH"/>
</dbReference>
<evidence type="ECO:0000313" key="5">
    <source>
        <dbReference type="EMBL" id="MFC5064473.1"/>
    </source>
</evidence>
<evidence type="ECO:0000256" key="1">
    <source>
        <dbReference type="ARBA" id="ARBA00023015"/>
    </source>
</evidence>
<proteinExistence type="predicted"/>
<keyword evidence="3" id="KW-0804">Transcription</keyword>
<dbReference type="InterPro" id="IPR009057">
    <property type="entry name" value="Homeodomain-like_sf"/>
</dbReference>
<keyword evidence="2" id="KW-0238">DNA-binding</keyword>
<dbReference type="PANTHER" id="PTHR46796">
    <property type="entry name" value="HTH-TYPE TRANSCRIPTIONAL ACTIVATOR RHAS-RELATED"/>
    <property type="match status" value="1"/>
</dbReference>
<dbReference type="InterPro" id="IPR050204">
    <property type="entry name" value="AraC_XylS_family_regulators"/>
</dbReference>
<gene>
    <name evidence="5" type="ORF">ACFPBZ_19785</name>
</gene>
<dbReference type="SUPFAM" id="SSF46689">
    <property type="entry name" value="Homeodomain-like"/>
    <property type="match status" value="1"/>
</dbReference>
<dbReference type="Pfam" id="PF12833">
    <property type="entry name" value="HTH_18"/>
    <property type="match status" value="1"/>
</dbReference>
<evidence type="ECO:0000256" key="3">
    <source>
        <dbReference type="ARBA" id="ARBA00023163"/>
    </source>
</evidence>
<dbReference type="EMBL" id="JBHSIV010000023">
    <property type="protein sequence ID" value="MFC5064473.1"/>
    <property type="molecule type" value="Genomic_DNA"/>
</dbReference>
<reference evidence="6" key="1">
    <citation type="journal article" date="2019" name="Int. J. Syst. Evol. Microbiol.">
        <title>The Global Catalogue of Microorganisms (GCM) 10K type strain sequencing project: providing services to taxonomists for standard genome sequencing and annotation.</title>
        <authorList>
            <consortium name="The Broad Institute Genomics Platform"/>
            <consortium name="The Broad Institute Genome Sequencing Center for Infectious Disease"/>
            <person name="Wu L."/>
            <person name="Ma J."/>
        </authorList>
    </citation>
    <scope>NUCLEOTIDE SEQUENCE [LARGE SCALE GENOMIC DNA]</scope>
    <source>
        <strain evidence="6">CGMCC 4.7093</strain>
    </source>
</reference>
<dbReference type="Pfam" id="PF14525">
    <property type="entry name" value="AraC_binding_2"/>
    <property type="match status" value="1"/>
</dbReference>
<dbReference type="InterPro" id="IPR011051">
    <property type="entry name" value="RmlC_Cupin_sf"/>
</dbReference>
<dbReference type="InterPro" id="IPR035418">
    <property type="entry name" value="AraC-bd_2"/>
</dbReference>